<keyword evidence="2" id="KW-1185">Reference proteome</keyword>
<gene>
    <name evidence="1" type="ORF">ACOLOM_LOCUS13422</name>
</gene>
<dbReference type="EMBL" id="CAJVPT010061454">
    <property type="protein sequence ID" value="CAG8765362.1"/>
    <property type="molecule type" value="Genomic_DNA"/>
</dbReference>
<protein>
    <submittedName>
        <fullName evidence="1">16035_t:CDS:1</fullName>
    </submittedName>
</protein>
<accession>A0ACA9QUY6</accession>
<comment type="caution">
    <text evidence="1">The sequence shown here is derived from an EMBL/GenBank/DDBJ whole genome shotgun (WGS) entry which is preliminary data.</text>
</comment>
<evidence type="ECO:0000313" key="1">
    <source>
        <dbReference type="EMBL" id="CAG8765362.1"/>
    </source>
</evidence>
<proteinExistence type="predicted"/>
<sequence>MTLSYEPKISNFHFSRRHNDPTLDIKIISEVVRWMAPEKMQRYKYSASTEVDAKLFPYTQKCEIFSFGMLLWEMAYQVIPYKNENNIIDKVTSGFRENCLVFENLGEEDKLIQDNIITIINKAWRHDPSERVEVTELYLNVTDLSKAVIPKRCPVFLPAYKPQESFETRINQELDKYYLTEESFEEFEQILP</sequence>
<organism evidence="1 2">
    <name type="scientific">Acaulospora colombiana</name>
    <dbReference type="NCBI Taxonomy" id="27376"/>
    <lineage>
        <taxon>Eukaryota</taxon>
        <taxon>Fungi</taxon>
        <taxon>Fungi incertae sedis</taxon>
        <taxon>Mucoromycota</taxon>
        <taxon>Glomeromycotina</taxon>
        <taxon>Glomeromycetes</taxon>
        <taxon>Diversisporales</taxon>
        <taxon>Acaulosporaceae</taxon>
        <taxon>Acaulospora</taxon>
    </lineage>
</organism>
<feature type="non-terminal residue" evidence="1">
    <location>
        <position position="192"/>
    </location>
</feature>
<evidence type="ECO:0000313" key="2">
    <source>
        <dbReference type="Proteomes" id="UP000789525"/>
    </source>
</evidence>
<name>A0ACA9QUY6_9GLOM</name>
<dbReference type="Proteomes" id="UP000789525">
    <property type="component" value="Unassembled WGS sequence"/>
</dbReference>
<reference evidence="1" key="1">
    <citation type="submission" date="2021-06" db="EMBL/GenBank/DDBJ databases">
        <authorList>
            <person name="Kallberg Y."/>
            <person name="Tangrot J."/>
            <person name="Rosling A."/>
        </authorList>
    </citation>
    <scope>NUCLEOTIDE SEQUENCE</scope>
    <source>
        <strain evidence="1">CL356</strain>
    </source>
</reference>